<dbReference type="EMBL" id="FCOM02000200">
    <property type="protein sequence ID" value="SAL88873.1"/>
    <property type="molecule type" value="Genomic_DNA"/>
</dbReference>
<gene>
    <name evidence="1" type="ORF">AWB74_08779</name>
</gene>
<dbReference type="AlphaFoldDB" id="A0A158L720"/>
<organism evidence="1 2">
    <name type="scientific">Caballeronia arvi</name>
    <dbReference type="NCBI Taxonomy" id="1777135"/>
    <lineage>
        <taxon>Bacteria</taxon>
        <taxon>Pseudomonadati</taxon>
        <taxon>Pseudomonadota</taxon>
        <taxon>Betaproteobacteria</taxon>
        <taxon>Burkholderiales</taxon>
        <taxon>Burkholderiaceae</taxon>
        <taxon>Caballeronia</taxon>
    </lineage>
</organism>
<name>A0A158L720_9BURK</name>
<keyword evidence="2" id="KW-1185">Reference proteome</keyword>
<sequence>MPIELFGFATEMHAPELVDLCLQAIEFLVSLNDLPVALGDLLAHLRH</sequence>
<reference evidence="1" key="1">
    <citation type="submission" date="2016-01" db="EMBL/GenBank/DDBJ databases">
        <authorList>
            <person name="Peeters C."/>
        </authorList>
    </citation>
    <scope>NUCLEOTIDE SEQUENCE [LARGE SCALE GENOMIC DNA]</scope>
    <source>
        <strain evidence="1">LMG 29317</strain>
    </source>
</reference>
<proteinExistence type="predicted"/>
<comment type="caution">
    <text evidence="1">The sequence shown here is derived from an EMBL/GenBank/DDBJ whole genome shotgun (WGS) entry which is preliminary data.</text>
</comment>
<evidence type="ECO:0000313" key="2">
    <source>
        <dbReference type="Proteomes" id="UP000055019"/>
    </source>
</evidence>
<evidence type="ECO:0000313" key="1">
    <source>
        <dbReference type="EMBL" id="SAL88873.1"/>
    </source>
</evidence>
<protein>
    <submittedName>
        <fullName evidence="1">Uncharacterized protein</fullName>
    </submittedName>
</protein>
<accession>A0A158L720</accession>
<dbReference type="Proteomes" id="UP000055019">
    <property type="component" value="Unassembled WGS sequence"/>
</dbReference>